<dbReference type="EMBL" id="JBHTMK010000051">
    <property type="protein sequence ID" value="MFD1371074.1"/>
    <property type="molecule type" value="Genomic_DNA"/>
</dbReference>
<dbReference type="RefSeq" id="WP_317789536.1">
    <property type="nucleotide sequence ID" value="NZ_AP028461.1"/>
</dbReference>
<organism evidence="1 2">
    <name type="scientific">Actinoplanes sichuanensis</name>
    <dbReference type="NCBI Taxonomy" id="512349"/>
    <lineage>
        <taxon>Bacteria</taxon>
        <taxon>Bacillati</taxon>
        <taxon>Actinomycetota</taxon>
        <taxon>Actinomycetes</taxon>
        <taxon>Micromonosporales</taxon>
        <taxon>Micromonosporaceae</taxon>
        <taxon>Actinoplanes</taxon>
    </lineage>
</organism>
<dbReference type="GO" id="GO:0003677">
    <property type="term" value="F:DNA binding"/>
    <property type="evidence" value="ECO:0007669"/>
    <property type="project" value="UniProtKB-KW"/>
</dbReference>
<keyword evidence="2" id="KW-1185">Reference proteome</keyword>
<dbReference type="Proteomes" id="UP001597183">
    <property type="component" value="Unassembled WGS sequence"/>
</dbReference>
<protein>
    <submittedName>
        <fullName evidence="1">DNA-binding protein</fullName>
    </submittedName>
</protein>
<keyword evidence="1" id="KW-0238">DNA-binding</keyword>
<evidence type="ECO:0000313" key="1">
    <source>
        <dbReference type="EMBL" id="MFD1371074.1"/>
    </source>
</evidence>
<reference evidence="2" key="1">
    <citation type="journal article" date="2019" name="Int. J. Syst. Evol. Microbiol.">
        <title>The Global Catalogue of Microorganisms (GCM) 10K type strain sequencing project: providing services to taxonomists for standard genome sequencing and annotation.</title>
        <authorList>
            <consortium name="The Broad Institute Genomics Platform"/>
            <consortium name="The Broad Institute Genome Sequencing Center for Infectious Disease"/>
            <person name="Wu L."/>
            <person name="Ma J."/>
        </authorList>
    </citation>
    <scope>NUCLEOTIDE SEQUENCE [LARGE SCALE GENOMIC DNA]</scope>
    <source>
        <strain evidence="2">CCM 7526</strain>
    </source>
</reference>
<name>A0ABW4AK23_9ACTN</name>
<accession>A0ABW4AK23</accession>
<evidence type="ECO:0000313" key="2">
    <source>
        <dbReference type="Proteomes" id="UP001597183"/>
    </source>
</evidence>
<proteinExistence type="predicted"/>
<sequence length="111" mass="11765">MNATPNTAPGHRDDVWTENRIRALGAVTDLPTAARIFGLGRSLAYDLARTDRFPAPVIRAGTRYRVPIAGILAALGLPATGDLTFSAQSSVDHHGAIRTTAVHDHATQGEP</sequence>
<gene>
    <name evidence="1" type="ORF">ACFQ5G_37565</name>
</gene>
<comment type="caution">
    <text evidence="1">The sequence shown here is derived from an EMBL/GenBank/DDBJ whole genome shotgun (WGS) entry which is preliminary data.</text>
</comment>